<protein>
    <submittedName>
        <fullName evidence="1">Uncharacterized protein</fullName>
    </submittedName>
</protein>
<comment type="caution">
    <text evidence="1">The sequence shown here is derived from an EMBL/GenBank/DDBJ whole genome shotgun (WGS) entry which is preliminary data.</text>
</comment>
<reference evidence="1 2" key="1">
    <citation type="journal article" date="2024" name="G3 (Bethesda)">
        <title>Genome assembly of Hibiscus sabdariffa L. provides insights into metabolisms of medicinal natural products.</title>
        <authorList>
            <person name="Kim T."/>
        </authorList>
    </citation>
    <scope>NUCLEOTIDE SEQUENCE [LARGE SCALE GENOMIC DNA]</scope>
    <source>
        <strain evidence="1">TK-2024</strain>
        <tissue evidence="1">Old leaves</tissue>
    </source>
</reference>
<sequence>MDKVVPTVDKERVVEFLPETFSINSGKGSKSNMQDRVMLELGGASSKEHHFITPSFEVESLEPHSHIATEKLVLGGGNSVEENEFDAQNVLSAQALEDVR</sequence>
<accession>A0ABR2DGK9</accession>
<name>A0ABR2DGK9_9ROSI</name>
<proteinExistence type="predicted"/>
<dbReference type="Proteomes" id="UP001472677">
    <property type="component" value="Unassembled WGS sequence"/>
</dbReference>
<gene>
    <name evidence="1" type="ORF">V6N12_044193</name>
</gene>
<evidence type="ECO:0000313" key="2">
    <source>
        <dbReference type="Proteomes" id="UP001472677"/>
    </source>
</evidence>
<organism evidence="1 2">
    <name type="scientific">Hibiscus sabdariffa</name>
    <name type="common">roselle</name>
    <dbReference type="NCBI Taxonomy" id="183260"/>
    <lineage>
        <taxon>Eukaryota</taxon>
        <taxon>Viridiplantae</taxon>
        <taxon>Streptophyta</taxon>
        <taxon>Embryophyta</taxon>
        <taxon>Tracheophyta</taxon>
        <taxon>Spermatophyta</taxon>
        <taxon>Magnoliopsida</taxon>
        <taxon>eudicotyledons</taxon>
        <taxon>Gunneridae</taxon>
        <taxon>Pentapetalae</taxon>
        <taxon>rosids</taxon>
        <taxon>malvids</taxon>
        <taxon>Malvales</taxon>
        <taxon>Malvaceae</taxon>
        <taxon>Malvoideae</taxon>
        <taxon>Hibiscus</taxon>
    </lineage>
</organism>
<evidence type="ECO:0000313" key="1">
    <source>
        <dbReference type="EMBL" id="KAK8538054.1"/>
    </source>
</evidence>
<keyword evidence="2" id="KW-1185">Reference proteome</keyword>
<dbReference type="EMBL" id="JBBPBM010000028">
    <property type="protein sequence ID" value="KAK8538054.1"/>
    <property type="molecule type" value="Genomic_DNA"/>
</dbReference>